<feature type="transmembrane region" description="Helical" evidence="7">
    <location>
        <begin position="255"/>
        <end position="274"/>
    </location>
</feature>
<feature type="transmembrane region" description="Helical" evidence="7">
    <location>
        <begin position="566"/>
        <end position="589"/>
    </location>
</feature>
<evidence type="ECO:0000256" key="2">
    <source>
        <dbReference type="ARBA" id="ARBA00022475"/>
    </source>
</evidence>
<evidence type="ECO:0000256" key="3">
    <source>
        <dbReference type="ARBA" id="ARBA00022692"/>
    </source>
</evidence>
<feature type="transmembrane region" description="Helical" evidence="7">
    <location>
        <begin position="211"/>
        <end position="235"/>
    </location>
</feature>
<keyword evidence="2" id="KW-1003">Cell membrane</keyword>
<keyword evidence="4 7" id="KW-1133">Transmembrane helix</keyword>
<feature type="transmembrane region" description="Helical" evidence="7">
    <location>
        <begin position="420"/>
        <end position="445"/>
    </location>
</feature>
<dbReference type="InterPro" id="IPR008457">
    <property type="entry name" value="Cu-R_CopD_dom"/>
</dbReference>
<feature type="transmembrane region" description="Helical" evidence="7">
    <location>
        <begin position="27"/>
        <end position="51"/>
    </location>
</feature>
<feature type="region of interest" description="Disordered" evidence="6">
    <location>
        <begin position="644"/>
        <end position="665"/>
    </location>
</feature>
<keyword evidence="3 7" id="KW-0812">Transmembrane</keyword>
<feature type="transmembrane region" description="Helical" evidence="7">
    <location>
        <begin position="534"/>
        <end position="554"/>
    </location>
</feature>
<evidence type="ECO:0000256" key="1">
    <source>
        <dbReference type="ARBA" id="ARBA00004651"/>
    </source>
</evidence>
<organism evidence="9 10">
    <name type="scientific">Nocardiopsis codii</name>
    <dbReference type="NCBI Taxonomy" id="3065942"/>
    <lineage>
        <taxon>Bacteria</taxon>
        <taxon>Bacillati</taxon>
        <taxon>Actinomycetota</taxon>
        <taxon>Actinomycetes</taxon>
        <taxon>Streptosporangiales</taxon>
        <taxon>Nocardiopsidaceae</taxon>
        <taxon>Nocardiopsis</taxon>
    </lineage>
</organism>
<feature type="transmembrane region" description="Helical" evidence="7">
    <location>
        <begin position="457"/>
        <end position="476"/>
    </location>
</feature>
<feature type="transmembrane region" description="Helical" evidence="7">
    <location>
        <begin position="620"/>
        <end position="641"/>
    </location>
</feature>
<evidence type="ECO:0000313" key="9">
    <source>
        <dbReference type="EMBL" id="MEE2035719.1"/>
    </source>
</evidence>
<dbReference type="EMBL" id="JAUZMY010000001">
    <property type="protein sequence ID" value="MEE2035719.1"/>
    <property type="molecule type" value="Genomic_DNA"/>
</dbReference>
<sequence length="739" mass="78174">MAPLAHNATSSSQEHHDDAPGTGRVPLFAVAAAALGLTGLSLTLVLGGAAFPEVIPGLPDAGEAVRWGMPLAKVAMDASAVVAIGLLLLASVLLPSHKGRLTAQAATYVRGATWAALVWAVAAVATLYFQASEFLARTIGQVSVDEVTAYAGSVSGGIALMFVVLLTTGIALFGRTATTATGGLWLLVLALVATTPPALTGHSASSGAHELAVTGLAMHVISISVWVGGLAAVTYHAVRRDAQEPSVAAHRFSRLALWAYVGVAISGAASALARLSSPAELVTTEYGLIILVKIILFGVLGAFGYMHREFALKGVGDSAFLRPLFLRIALVEVLVMATVIGVSVGLGRTAPPPPLEGTVDPAAAILGFPVPPPMSVQTLLTLWRPDLFFIMFVVIAGGLYAAAVTRLVRRGDKWPVGRAVAFGAGLVSIVVIQLSGFATYAMVLFSTHMIQHMTLSMLTPILLVLGAPVTLALRALKPAGRRGDRGPREWLNLFLNSRFSKVVTHPAVAAPLFVFSPYALYFTPLFPTLMNDHLGHLFMGAHFLITGFLFYWIIVGVDPAPRKMPYLLRILLLLLAMGFHAFFGIAIMMQSAPMAMDFYSQFEVPWLDGLAEDQYAGGGVAWALGEIPTLLVMLTLVVQWSRDDEKQERRRERHSRRGGSDDADMDDYNAYLAELDRRSRGLGPAGAATATAAEPKTAEPAGTADRVDRDEQGEQPAEPERTAEVAEAGDDDPAPATGG</sequence>
<feature type="transmembrane region" description="Helical" evidence="7">
    <location>
        <begin position="324"/>
        <end position="346"/>
    </location>
</feature>
<dbReference type="Proteomes" id="UP001356095">
    <property type="component" value="Unassembled WGS sequence"/>
</dbReference>
<dbReference type="InterPro" id="IPR019108">
    <property type="entry name" value="Caa3_assmbl_CtaG-rel"/>
</dbReference>
<protein>
    <submittedName>
        <fullName evidence="9">Cytochrome c oxidase assembly protein</fullName>
    </submittedName>
</protein>
<feature type="transmembrane region" description="Helical" evidence="7">
    <location>
        <begin position="180"/>
        <end position="199"/>
    </location>
</feature>
<feature type="transmembrane region" description="Helical" evidence="7">
    <location>
        <begin position="71"/>
        <end position="95"/>
    </location>
</feature>
<feature type="transmembrane region" description="Helical" evidence="7">
    <location>
        <begin position="286"/>
        <end position="303"/>
    </location>
</feature>
<evidence type="ECO:0000259" key="8">
    <source>
        <dbReference type="Pfam" id="PF05425"/>
    </source>
</evidence>
<accession>A0ABU7K0C9</accession>
<evidence type="ECO:0000256" key="5">
    <source>
        <dbReference type="ARBA" id="ARBA00023136"/>
    </source>
</evidence>
<keyword evidence="5 7" id="KW-0472">Membrane</keyword>
<evidence type="ECO:0000256" key="6">
    <source>
        <dbReference type="SAM" id="MobiDB-lite"/>
    </source>
</evidence>
<dbReference type="RefSeq" id="WP_330089550.1">
    <property type="nucleotide sequence ID" value="NZ_JAUZMY010000001.1"/>
</dbReference>
<feature type="compositionally biased region" description="Low complexity" evidence="6">
    <location>
        <begin position="685"/>
        <end position="704"/>
    </location>
</feature>
<evidence type="ECO:0000256" key="4">
    <source>
        <dbReference type="ARBA" id="ARBA00022989"/>
    </source>
</evidence>
<gene>
    <name evidence="9" type="ORF">Q8791_00590</name>
</gene>
<feature type="transmembrane region" description="Helical" evidence="7">
    <location>
        <begin position="387"/>
        <end position="408"/>
    </location>
</feature>
<feature type="transmembrane region" description="Helical" evidence="7">
    <location>
        <begin position="149"/>
        <end position="173"/>
    </location>
</feature>
<name>A0ABU7K0C9_9ACTN</name>
<dbReference type="PANTHER" id="PTHR34820">
    <property type="entry name" value="INNER MEMBRANE PROTEIN YEBZ"/>
    <property type="match status" value="1"/>
</dbReference>
<keyword evidence="10" id="KW-1185">Reference proteome</keyword>
<evidence type="ECO:0000313" key="10">
    <source>
        <dbReference type="Proteomes" id="UP001356095"/>
    </source>
</evidence>
<comment type="caution">
    <text evidence="9">The sequence shown here is derived from an EMBL/GenBank/DDBJ whole genome shotgun (WGS) entry which is preliminary data.</text>
</comment>
<evidence type="ECO:0000256" key="7">
    <source>
        <dbReference type="SAM" id="Phobius"/>
    </source>
</evidence>
<dbReference type="InterPro" id="IPR032694">
    <property type="entry name" value="CopC/D"/>
</dbReference>
<proteinExistence type="predicted"/>
<feature type="transmembrane region" description="Helical" evidence="7">
    <location>
        <begin position="502"/>
        <end position="522"/>
    </location>
</feature>
<dbReference type="PANTHER" id="PTHR34820:SF4">
    <property type="entry name" value="INNER MEMBRANE PROTEIN YEBZ"/>
    <property type="match status" value="1"/>
</dbReference>
<feature type="region of interest" description="Disordered" evidence="6">
    <location>
        <begin position="681"/>
        <end position="739"/>
    </location>
</feature>
<dbReference type="Pfam" id="PF05425">
    <property type="entry name" value="CopD"/>
    <property type="match status" value="1"/>
</dbReference>
<feature type="compositionally biased region" description="Basic and acidic residues" evidence="6">
    <location>
        <begin position="705"/>
        <end position="724"/>
    </location>
</feature>
<feature type="transmembrane region" description="Helical" evidence="7">
    <location>
        <begin position="107"/>
        <end position="129"/>
    </location>
</feature>
<reference evidence="9 10" key="1">
    <citation type="submission" date="2023-08" db="EMBL/GenBank/DDBJ databases">
        <authorList>
            <person name="Girao M."/>
            <person name="Carvalho M.F."/>
        </authorList>
    </citation>
    <scope>NUCLEOTIDE SEQUENCE [LARGE SCALE GENOMIC DNA]</scope>
    <source>
        <strain evidence="9 10">CT-R113</strain>
    </source>
</reference>
<dbReference type="Pfam" id="PF09678">
    <property type="entry name" value="Caa3_CtaG"/>
    <property type="match status" value="1"/>
</dbReference>
<feature type="domain" description="Copper resistance protein D" evidence="8">
    <location>
        <begin position="248"/>
        <end position="346"/>
    </location>
</feature>
<comment type="subcellular location">
    <subcellularLocation>
        <location evidence="1">Cell membrane</location>
        <topology evidence="1">Multi-pass membrane protein</topology>
    </subcellularLocation>
</comment>